<dbReference type="GO" id="GO:0003700">
    <property type="term" value="F:DNA-binding transcription factor activity"/>
    <property type="evidence" value="ECO:0007669"/>
    <property type="project" value="TreeGrafter"/>
</dbReference>
<evidence type="ECO:0000313" key="5">
    <source>
        <dbReference type="Proteomes" id="UP000006746"/>
    </source>
</evidence>
<dbReference type="SUPFAM" id="SSF51182">
    <property type="entry name" value="RmlC-like cupins"/>
    <property type="match status" value="1"/>
</dbReference>
<feature type="compositionally biased region" description="Basic and acidic residues" evidence="2">
    <location>
        <begin position="213"/>
        <end position="222"/>
    </location>
</feature>
<proteinExistence type="predicted"/>
<dbReference type="Gene3D" id="2.60.120.10">
    <property type="entry name" value="Jelly Rolls"/>
    <property type="match status" value="1"/>
</dbReference>
<evidence type="ECO:0000313" key="4">
    <source>
        <dbReference type="EMBL" id="EKE75559.1"/>
    </source>
</evidence>
<dbReference type="STRING" id="1207063.P24_10071"/>
<dbReference type="InterPro" id="IPR001387">
    <property type="entry name" value="Cro/C1-type_HTH"/>
</dbReference>
<reference evidence="4 5" key="1">
    <citation type="journal article" date="2012" name="J. Bacteriol.">
        <title>Genome Sequence of Oceanibaculum indicum Type Strain P24.</title>
        <authorList>
            <person name="Lai Q."/>
            <person name="Shao Z."/>
        </authorList>
    </citation>
    <scope>NUCLEOTIDE SEQUENCE [LARGE SCALE GENOMIC DNA]</scope>
    <source>
        <strain evidence="4 5">P24</strain>
    </source>
</reference>
<comment type="caution">
    <text evidence="4">The sequence shown here is derived from an EMBL/GenBank/DDBJ whole genome shotgun (WGS) entry which is preliminary data.</text>
</comment>
<dbReference type="InterPro" id="IPR014710">
    <property type="entry name" value="RmlC-like_jellyroll"/>
</dbReference>
<dbReference type="GO" id="GO:0003677">
    <property type="term" value="F:DNA binding"/>
    <property type="evidence" value="ECO:0007669"/>
    <property type="project" value="UniProtKB-KW"/>
</dbReference>
<protein>
    <recommendedName>
        <fullName evidence="3">HTH cro/C1-type domain-containing protein</fullName>
    </recommendedName>
</protein>
<dbReference type="EMBL" id="AMRL01000011">
    <property type="protein sequence ID" value="EKE75559.1"/>
    <property type="molecule type" value="Genomic_DNA"/>
</dbReference>
<accession>K2JZ07</accession>
<dbReference type="AlphaFoldDB" id="K2JZ07"/>
<organism evidence="4 5">
    <name type="scientific">Oceanibaculum indicum P24</name>
    <dbReference type="NCBI Taxonomy" id="1207063"/>
    <lineage>
        <taxon>Bacteria</taxon>
        <taxon>Pseudomonadati</taxon>
        <taxon>Pseudomonadota</taxon>
        <taxon>Alphaproteobacteria</taxon>
        <taxon>Rhodospirillales</taxon>
        <taxon>Oceanibaculaceae</taxon>
        <taxon>Oceanibaculum</taxon>
    </lineage>
</organism>
<dbReference type="Pfam" id="PF01381">
    <property type="entry name" value="HTH_3"/>
    <property type="match status" value="1"/>
</dbReference>
<keyword evidence="5" id="KW-1185">Reference proteome</keyword>
<dbReference type="CDD" id="cd02209">
    <property type="entry name" value="cupin_XRE_C"/>
    <property type="match status" value="1"/>
</dbReference>
<evidence type="ECO:0000256" key="1">
    <source>
        <dbReference type="ARBA" id="ARBA00023125"/>
    </source>
</evidence>
<dbReference type="InterPro" id="IPR013096">
    <property type="entry name" value="Cupin_2"/>
</dbReference>
<dbReference type="PROSITE" id="PS50943">
    <property type="entry name" value="HTH_CROC1"/>
    <property type="match status" value="1"/>
</dbReference>
<dbReference type="RefSeq" id="WP_008944621.1">
    <property type="nucleotide sequence ID" value="NZ_AMRL01000011.1"/>
</dbReference>
<dbReference type="Pfam" id="PF07883">
    <property type="entry name" value="Cupin_2"/>
    <property type="match status" value="1"/>
</dbReference>
<evidence type="ECO:0000259" key="3">
    <source>
        <dbReference type="PROSITE" id="PS50943"/>
    </source>
</evidence>
<dbReference type="Proteomes" id="UP000006746">
    <property type="component" value="Unassembled WGS sequence"/>
</dbReference>
<dbReference type="InterPro" id="IPR011051">
    <property type="entry name" value="RmlC_Cupin_sf"/>
</dbReference>
<feature type="domain" description="HTH cro/C1-type" evidence="3">
    <location>
        <begin position="15"/>
        <end position="69"/>
    </location>
</feature>
<dbReference type="PANTHER" id="PTHR46797">
    <property type="entry name" value="HTH-TYPE TRANSCRIPTIONAL REGULATOR"/>
    <property type="match status" value="1"/>
</dbReference>
<dbReference type="InterPro" id="IPR010982">
    <property type="entry name" value="Lambda_DNA-bd_dom_sf"/>
</dbReference>
<feature type="region of interest" description="Disordered" evidence="2">
    <location>
        <begin position="184"/>
        <end position="222"/>
    </location>
</feature>
<dbReference type="CDD" id="cd00093">
    <property type="entry name" value="HTH_XRE"/>
    <property type="match status" value="1"/>
</dbReference>
<gene>
    <name evidence="4" type="ORF">P24_10071</name>
</gene>
<evidence type="ECO:0000256" key="2">
    <source>
        <dbReference type="SAM" id="MobiDB-lite"/>
    </source>
</evidence>
<name>K2JZ07_9PROT</name>
<dbReference type="GO" id="GO:0005829">
    <property type="term" value="C:cytosol"/>
    <property type="evidence" value="ECO:0007669"/>
    <property type="project" value="TreeGrafter"/>
</dbReference>
<dbReference type="InterPro" id="IPR050807">
    <property type="entry name" value="TransReg_Diox_bact_type"/>
</dbReference>
<dbReference type="eggNOG" id="COG1396">
    <property type="taxonomic scope" value="Bacteria"/>
</dbReference>
<dbReference type="PANTHER" id="PTHR46797:SF1">
    <property type="entry name" value="METHYLPHOSPHONATE SYNTHASE"/>
    <property type="match status" value="1"/>
</dbReference>
<dbReference type="Gene3D" id="1.10.260.40">
    <property type="entry name" value="lambda repressor-like DNA-binding domains"/>
    <property type="match status" value="1"/>
</dbReference>
<dbReference type="SMART" id="SM00530">
    <property type="entry name" value="HTH_XRE"/>
    <property type="match status" value="1"/>
</dbReference>
<dbReference type="SUPFAM" id="SSF47413">
    <property type="entry name" value="lambda repressor-like DNA-binding domains"/>
    <property type="match status" value="1"/>
</dbReference>
<sequence length="222" mass="23719">MNLIDHSLRQIGISIRERRAARQMTLAELAGQTGMSLSFLSRVERGQAQTSVGNLIRIAEALGGTLHDLIGPPPAEDKGFTLFRSAESAPSGISGSGYRWTPVSEGGAGRSIEAILLDLPAGPVADTRFSHPGEEICYVLEGQVRFIVGETSTVLATGDAIHLRSDIPHTATAEGGPARVLMMTHHPSGPSTGPGERPDWWNPGGITQPNENRPNDNREDQE</sequence>
<keyword evidence="1" id="KW-0238">DNA-binding</keyword>